<keyword evidence="7" id="KW-1185">Reference proteome</keyword>
<dbReference type="OrthoDB" id="551907at2759"/>
<keyword evidence="1" id="KW-0805">Transcription regulation</keyword>
<dbReference type="EMBL" id="JAKOGI010000169">
    <property type="protein sequence ID" value="KAJ8441350.1"/>
    <property type="molecule type" value="Genomic_DNA"/>
</dbReference>
<protein>
    <recommendedName>
        <fullName evidence="5">MYB-CC type transcription factor LHEQLE-containing domain-containing protein</fullName>
    </recommendedName>
</protein>
<proteinExistence type="predicted"/>
<dbReference type="PANTHER" id="PTHR31499:SF11">
    <property type="entry name" value="MYB FAMILY TRANSCRIPTION FACTOR PHL8"/>
    <property type="match status" value="1"/>
</dbReference>
<dbReference type="InterPro" id="IPR009057">
    <property type="entry name" value="Homeodomain-like_sf"/>
</dbReference>
<gene>
    <name evidence="6" type="ORF">Cgig2_024862</name>
</gene>
<dbReference type="GO" id="GO:0003700">
    <property type="term" value="F:DNA-binding transcription factor activity"/>
    <property type="evidence" value="ECO:0007669"/>
    <property type="project" value="InterPro"/>
</dbReference>
<feature type="compositionally biased region" description="Low complexity" evidence="4">
    <location>
        <begin position="253"/>
        <end position="263"/>
    </location>
</feature>
<name>A0A9Q1KD66_9CARY</name>
<organism evidence="6 7">
    <name type="scientific">Carnegiea gigantea</name>
    <dbReference type="NCBI Taxonomy" id="171969"/>
    <lineage>
        <taxon>Eukaryota</taxon>
        <taxon>Viridiplantae</taxon>
        <taxon>Streptophyta</taxon>
        <taxon>Embryophyta</taxon>
        <taxon>Tracheophyta</taxon>
        <taxon>Spermatophyta</taxon>
        <taxon>Magnoliopsida</taxon>
        <taxon>eudicotyledons</taxon>
        <taxon>Gunneridae</taxon>
        <taxon>Pentapetalae</taxon>
        <taxon>Caryophyllales</taxon>
        <taxon>Cactineae</taxon>
        <taxon>Cactaceae</taxon>
        <taxon>Cactoideae</taxon>
        <taxon>Echinocereeae</taxon>
        <taxon>Carnegiea</taxon>
    </lineage>
</organism>
<comment type="caution">
    <text evidence="6">The sequence shown here is derived from an EMBL/GenBank/DDBJ whole genome shotgun (WGS) entry which is preliminary data.</text>
</comment>
<feature type="compositionally biased region" description="Basic and acidic residues" evidence="4">
    <location>
        <begin position="264"/>
        <end position="273"/>
    </location>
</feature>
<evidence type="ECO:0000313" key="7">
    <source>
        <dbReference type="Proteomes" id="UP001153076"/>
    </source>
</evidence>
<feature type="region of interest" description="Disordered" evidence="4">
    <location>
        <begin position="105"/>
        <end position="124"/>
    </location>
</feature>
<dbReference type="Gene3D" id="1.10.10.60">
    <property type="entry name" value="Homeodomain-like"/>
    <property type="match status" value="1"/>
</dbReference>
<dbReference type="GO" id="GO:0003677">
    <property type="term" value="F:DNA binding"/>
    <property type="evidence" value="ECO:0007669"/>
    <property type="project" value="InterPro"/>
</dbReference>
<sequence length="367" mass="41000">MALQNIQNQDTGLVLSTDAKPRLKWTPELHQRFIEAVNQLGGAESMCLTVILYVLNTVELPYKPSEAGSKLGEATPKSLMRMMGIPGLTLYHLKSHLQKYRLGKNQHSETHNDSKQQHSSDHKENLNELELFKEGNETDDSTQDQINENVRIAQAIQMQMEVQRKLNEQIEVQRHLQMRIEAQGKYLQKVLKKAQETLSTYNCSSSGVEHAKAELTQLVSMVSNSSFSELTEATDLSPENPGRKPTLRGAVCSVESSLTSSESSGRREGDREINPPLTLPLLDQGWKGKKRSRSTNSGGGCVERTASKKRSTQGCKEETGHGLRELGLLETFDLNSQCDQSELDLGPKKQPIIDLNSKGIEQFNHHL</sequence>
<accession>A0A9Q1KD66</accession>
<feature type="region of interest" description="Disordered" evidence="4">
    <location>
        <begin position="230"/>
        <end position="319"/>
    </location>
</feature>
<dbReference type="InterPro" id="IPR006447">
    <property type="entry name" value="Myb_dom_plants"/>
</dbReference>
<evidence type="ECO:0000256" key="4">
    <source>
        <dbReference type="SAM" id="MobiDB-lite"/>
    </source>
</evidence>
<dbReference type="PANTHER" id="PTHR31499">
    <property type="entry name" value="MYB FAMILY TRANSCRIPTION FACTOR PHL11"/>
    <property type="match status" value="1"/>
</dbReference>
<reference evidence="6" key="1">
    <citation type="submission" date="2022-04" db="EMBL/GenBank/DDBJ databases">
        <title>Carnegiea gigantea Genome sequencing and assembly v2.</title>
        <authorList>
            <person name="Copetti D."/>
            <person name="Sanderson M.J."/>
            <person name="Burquez A."/>
            <person name="Wojciechowski M.F."/>
        </authorList>
    </citation>
    <scope>NUCLEOTIDE SEQUENCE</scope>
    <source>
        <strain evidence="6">SGP5-SGP5p</strain>
        <tissue evidence="6">Aerial part</tissue>
    </source>
</reference>
<keyword evidence="2" id="KW-0804">Transcription</keyword>
<evidence type="ECO:0000256" key="2">
    <source>
        <dbReference type="ARBA" id="ARBA00023163"/>
    </source>
</evidence>
<dbReference type="Proteomes" id="UP001153076">
    <property type="component" value="Unassembled WGS sequence"/>
</dbReference>
<dbReference type="InterPro" id="IPR046955">
    <property type="entry name" value="PHR1-like"/>
</dbReference>
<evidence type="ECO:0000256" key="1">
    <source>
        <dbReference type="ARBA" id="ARBA00023015"/>
    </source>
</evidence>
<dbReference type="NCBIfam" id="TIGR01557">
    <property type="entry name" value="myb_SHAQKYF"/>
    <property type="match status" value="2"/>
</dbReference>
<dbReference type="AlphaFoldDB" id="A0A9Q1KD66"/>
<evidence type="ECO:0000313" key="6">
    <source>
        <dbReference type="EMBL" id="KAJ8441350.1"/>
    </source>
</evidence>
<feature type="compositionally biased region" description="Basic and acidic residues" evidence="4">
    <location>
        <begin position="106"/>
        <end position="124"/>
    </location>
</feature>
<evidence type="ECO:0000256" key="3">
    <source>
        <dbReference type="ARBA" id="ARBA00023242"/>
    </source>
</evidence>
<feature type="domain" description="MYB-CC type transcription factor LHEQLE-containing" evidence="5">
    <location>
        <begin position="151"/>
        <end position="197"/>
    </location>
</feature>
<dbReference type="Pfam" id="PF14379">
    <property type="entry name" value="Myb_CC_LHEQLE"/>
    <property type="match status" value="1"/>
</dbReference>
<evidence type="ECO:0000259" key="5">
    <source>
        <dbReference type="Pfam" id="PF14379"/>
    </source>
</evidence>
<dbReference type="InterPro" id="IPR025756">
    <property type="entry name" value="Myb_CC_LHEQLE"/>
</dbReference>
<keyword evidence="3" id="KW-0539">Nucleus</keyword>
<dbReference type="SUPFAM" id="SSF46689">
    <property type="entry name" value="Homeodomain-like"/>
    <property type="match status" value="1"/>
</dbReference>